<proteinExistence type="predicted"/>
<dbReference type="PANTHER" id="PTHR31639">
    <property type="entry name" value="F-BOX PROTEIN-LIKE"/>
    <property type="match status" value="1"/>
</dbReference>
<keyword evidence="3" id="KW-1185">Reference proteome</keyword>
<dbReference type="InterPro" id="IPR055411">
    <property type="entry name" value="LRR_FXL15/At3g58940/PEG3-like"/>
</dbReference>
<evidence type="ECO:0000313" key="3">
    <source>
        <dbReference type="Proteomes" id="UP000428333"/>
    </source>
</evidence>
<evidence type="ECO:0000259" key="1">
    <source>
        <dbReference type="PROSITE" id="PS50181"/>
    </source>
</evidence>
<organism evidence="2 3">
    <name type="scientific">Rhododendron williamsianum</name>
    <dbReference type="NCBI Taxonomy" id="262921"/>
    <lineage>
        <taxon>Eukaryota</taxon>
        <taxon>Viridiplantae</taxon>
        <taxon>Streptophyta</taxon>
        <taxon>Embryophyta</taxon>
        <taxon>Tracheophyta</taxon>
        <taxon>Spermatophyta</taxon>
        <taxon>Magnoliopsida</taxon>
        <taxon>eudicotyledons</taxon>
        <taxon>Gunneridae</taxon>
        <taxon>Pentapetalae</taxon>
        <taxon>asterids</taxon>
        <taxon>Ericales</taxon>
        <taxon>Ericaceae</taxon>
        <taxon>Ericoideae</taxon>
        <taxon>Rhodoreae</taxon>
        <taxon>Rhododendron</taxon>
    </lineage>
</organism>
<dbReference type="PANTHER" id="PTHR31639:SF312">
    <property type="entry name" value="CYCLIN-LIKE F-BOX"/>
    <property type="match status" value="1"/>
</dbReference>
<dbReference type="InterPro" id="IPR036047">
    <property type="entry name" value="F-box-like_dom_sf"/>
</dbReference>
<dbReference type="PROSITE" id="PS50181">
    <property type="entry name" value="FBOX"/>
    <property type="match status" value="1"/>
</dbReference>
<sequence>MNICDSNSDIISHVPGNILENILSCLPLQDAVRTSLLSRKWRYVWPKRPQLVFDEMFYRDLHRTTHAKLLMIIYQVLLHHRGPIIKFTLSLSGLESCSEIDQLILFVSSNDIQDFTFRIWKGELYKLLSLDLSEVVIAEEVLSSLISSCPLLEDLTLFSSTGLDSLEVIGPNLKSVSCDSHISSICFTNTSRLANVELFCSFGEISSSVVLLDSVPVIEFLELDFCYVKGIAACGVPTRLPTTLNNLKYIFLNDICFGERDEALPNKTSAIPIVQDFVEVHVCSDVSLNQLRKVDMKNVSGTKPELEFIKLLLAKSSMLETMLFERISEEVSNELRIVKELTGFRRLKRALQSTVTEKELVLFLFLSRGSSVLLHLSRLCKDLRGARALSLLTRVSVSSKISSI</sequence>
<name>A0A6A4L2M6_9ERIC</name>
<dbReference type="InterPro" id="IPR032675">
    <property type="entry name" value="LRR_dom_sf"/>
</dbReference>
<comment type="caution">
    <text evidence="2">The sequence shown here is derived from an EMBL/GenBank/DDBJ whole genome shotgun (WGS) entry which is preliminary data.</text>
</comment>
<dbReference type="InterPro" id="IPR001810">
    <property type="entry name" value="F-box_dom"/>
</dbReference>
<dbReference type="Pfam" id="PF24758">
    <property type="entry name" value="LRR_At5g56370"/>
    <property type="match status" value="1"/>
</dbReference>
<dbReference type="Gene3D" id="3.80.10.10">
    <property type="entry name" value="Ribonuclease Inhibitor"/>
    <property type="match status" value="1"/>
</dbReference>
<dbReference type="SUPFAM" id="SSF52058">
    <property type="entry name" value="L domain-like"/>
    <property type="match status" value="1"/>
</dbReference>
<dbReference type="SUPFAM" id="SSF81383">
    <property type="entry name" value="F-box domain"/>
    <property type="match status" value="1"/>
</dbReference>
<dbReference type="EMBL" id="QEFC01002115">
    <property type="protein sequence ID" value="KAE9454456.1"/>
    <property type="molecule type" value="Genomic_DNA"/>
</dbReference>
<dbReference type="Proteomes" id="UP000428333">
    <property type="component" value="Linkage Group LG08"/>
</dbReference>
<dbReference type="Pfam" id="PF00646">
    <property type="entry name" value="F-box"/>
    <property type="match status" value="1"/>
</dbReference>
<gene>
    <name evidence="2" type="ORF">C3L33_13619</name>
</gene>
<evidence type="ECO:0000313" key="2">
    <source>
        <dbReference type="EMBL" id="KAE9454456.1"/>
    </source>
</evidence>
<protein>
    <recommendedName>
        <fullName evidence="1">F-box domain-containing protein</fullName>
    </recommendedName>
</protein>
<dbReference type="SMART" id="SM00256">
    <property type="entry name" value="FBOX"/>
    <property type="match status" value="1"/>
</dbReference>
<dbReference type="AlphaFoldDB" id="A0A6A4L2M6"/>
<feature type="non-terminal residue" evidence="2">
    <location>
        <position position="1"/>
    </location>
</feature>
<accession>A0A6A4L2M6</accession>
<dbReference type="OrthoDB" id="1274461at2759"/>
<reference evidence="2 3" key="1">
    <citation type="journal article" date="2019" name="Genome Biol. Evol.">
        <title>The Rhododendron genome and chromosomal organization provide insight into shared whole-genome duplications across the heath family (Ericaceae).</title>
        <authorList>
            <person name="Soza V.L."/>
            <person name="Lindsley D."/>
            <person name="Waalkes A."/>
            <person name="Ramage E."/>
            <person name="Patwardhan R.P."/>
            <person name="Burton J.N."/>
            <person name="Adey A."/>
            <person name="Kumar A."/>
            <person name="Qiu R."/>
            <person name="Shendure J."/>
            <person name="Hall B."/>
        </authorList>
    </citation>
    <scope>NUCLEOTIDE SEQUENCE [LARGE SCALE GENOMIC DNA]</scope>
    <source>
        <strain evidence="2">RSF 1966-606</strain>
    </source>
</reference>
<feature type="domain" description="F-box" evidence="1">
    <location>
        <begin position="8"/>
        <end position="61"/>
    </location>
</feature>